<dbReference type="PANTHER" id="PTHR24543">
    <property type="entry name" value="MULTICOPPER OXIDASE-RELATED"/>
    <property type="match status" value="1"/>
</dbReference>
<dbReference type="SUPFAM" id="SSF49785">
    <property type="entry name" value="Galactose-binding domain-like"/>
    <property type="match status" value="2"/>
</dbReference>
<gene>
    <name evidence="1" type="ORF">PACLA_8A088171</name>
</gene>
<dbReference type="Pfam" id="PF00754">
    <property type="entry name" value="F5_F8_type_C"/>
    <property type="match status" value="1"/>
</dbReference>
<dbReference type="AlphaFoldDB" id="A0A6S7K1F0"/>
<reference evidence="1" key="1">
    <citation type="submission" date="2020-04" db="EMBL/GenBank/DDBJ databases">
        <authorList>
            <person name="Alioto T."/>
            <person name="Alioto T."/>
            <person name="Gomez Garrido J."/>
        </authorList>
    </citation>
    <scope>NUCLEOTIDE SEQUENCE</scope>
    <source>
        <strain evidence="1">A484AB</strain>
    </source>
</reference>
<name>A0A6S7K1F0_PARCT</name>
<comment type="caution">
    <text evidence="1">The sequence shown here is derived from an EMBL/GenBank/DDBJ whole genome shotgun (WGS) entry which is preliminary data.</text>
</comment>
<evidence type="ECO:0000313" key="1">
    <source>
        <dbReference type="EMBL" id="CAB4038087.1"/>
    </source>
</evidence>
<dbReference type="Proteomes" id="UP001152795">
    <property type="component" value="Unassembled WGS sequence"/>
</dbReference>
<dbReference type="PANTHER" id="PTHR24543:SF335">
    <property type="entry name" value="EGF-LIKE REPEAT AND DISCOIDIN I-LIKE DOMAIN-CONTAINING PROTEIN 3"/>
    <property type="match status" value="1"/>
</dbReference>
<dbReference type="EMBL" id="CACRXK020023785">
    <property type="protein sequence ID" value="CAB4038087.1"/>
    <property type="molecule type" value="Genomic_DNA"/>
</dbReference>
<proteinExistence type="predicted"/>
<keyword evidence="2" id="KW-1185">Reference proteome</keyword>
<feature type="non-terminal residue" evidence="1">
    <location>
        <position position="215"/>
    </location>
</feature>
<dbReference type="PROSITE" id="PS50022">
    <property type="entry name" value="FA58C_3"/>
    <property type="match status" value="2"/>
</dbReference>
<accession>A0A6S7K1F0</accession>
<organism evidence="1 2">
    <name type="scientific">Paramuricea clavata</name>
    <name type="common">Red gorgonian</name>
    <name type="synonym">Violescent sea-whip</name>
    <dbReference type="NCBI Taxonomy" id="317549"/>
    <lineage>
        <taxon>Eukaryota</taxon>
        <taxon>Metazoa</taxon>
        <taxon>Cnidaria</taxon>
        <taxon>Anthozoa</taxon>
        <taxon>Octocorallia</taxon>
        <taxon>Malacalcyonacea</taxon>
        <taxon>Plexauridae</taxon>
        <taxon>Paramuricea</taxon>
    </lineage>
</organism>
<sequence length="215" mass="24891">LVNEDIGFQYGKSATLPDESLTTSSDQFDQAGYPHNGRLYKPWKFWSPSYYDEPFYLELILVQNYYIFAASVHGRLSTSNNNFTMEFSISYSENYATWKQYNPNFRFKFNNIIEKHTLVKSIEARIVRIKFPGNYDEMPYLKVELHGVITEKSSAYCRKPHPLGLSSQAEHGIPDQSITASSISSQTSYARLRNSRFWCGPRSRPNQWISVDLGH</sequence>
<dbReference type="InterPro" id="IPR000421">
    <property type="entry name" value="FA58C"/>
</dbReference>
<dbReference type="Gene3D" id="2.60.120.260">
    <property type="entry name" value="Galactose-binding domain-like"/>
    <property type="match status" value="2"/>
</dbReference>
<dbReference type="InterPro" id="IPR008979">
    <property type="entry name" value="Galactose-bd-like_sf"/>
</dbReference>
<protein>
    <submittedName>
        <fullName evidence="1">Uncharacterized protein</fullName>
    </submittedName>
</protein>
<evidence type="ECO:0000313" key="2">
    <source>
        <dbReference type="Proteomes" id="UP001152795"/>
    </source>
</evidence>